<gene>
    <name evidence="2" type="ORF">SAMN02745158_03578</name>
</gene>
<dbReference type="Proteomes" id="UP000184245">
    <property type="component" value="Unassembled WGS sequence"/>
</dbReference>
<protein>
    <submittedName>
        <fullName evidence="2">Uroporphyrinogen decarboxylase</fullName>
    </submittedName>
</protein>
<dbReference type="Gene3D" id="3.20.20.210">
    <property type="match status" value="1"/>
</dbReference>
<dbReference type="Pfam" id="PF01208">
    <property type="entry name" value="URO-D"/>
    <property type="match status" value="1"/>
</dbReference>
<dbReference type="RefSeq" id="WP_072854143.1">
    <property type="nucleotide sequence ID" value="NZ_FQVI01000025.1"/>
</dbReference>
<feature type="domain" description="Uroporphyrinogen decarboxylase (URO-D)" evidence="1">
    <location>
        <begin position="206"/>
        <end position="406"/>
    </location>
</feature>
<keyword evidence="3" id="KW-1185">Reference proteome</keyword>
<evidence type="ECO:0000259" key="1">
    <source>
        <dbReference type="Pfam" id="PF01208"/>
    </source>
</evidence>
<dbReference type="PANTHER" id="PTHR47099:SF1">
    <property type="entry name" value="METHYLCOBAMIDE:COM METHYLTRANSFERASE MTBA"/>
    <property type="match status" value="1"/>
</dbReference>
<evidence type="ECO:0000313" key="2">
    <source>
        <dbReference type="EMBL" id="SHF39579.1"/>
    </source>
</evidence>
<dbReference type="AlphaFoldDB" id="A0A1M5BAQ7"/>
<accession>A0A1M5BAQ7</accession>
<dbReference type="EMBL" id="FQVI01000025">
    <property type="protein sequence ID" value="SHF39579.1"/>
    <property type="molecule type" value="Genomic_DNA"/>
</dbReference>
<dbReference type="SUPFAM" id="SSF51726">
    <property type="entry name" value="UROD/MetE-like"/>
    <property type="match status" value="1"/>
</dbReference>
<dbReference type="InterPro" id="IPR038071">
    <property type="entry name" value="UROD/MetE-like_sf"/>
</dbReference>
<organism evidence="2 3">
    <name type="scientific">Lactonifactor longoviformis DSM 17459</name>
    <dbReference type="NCBI Taxonomy" id="1122155"/>
    <lineage>
        <taxon>Bacteria</taxon>
        <taxon>Bacillati</taxon>
        <taxon>Bacillota</taxon>
        <taxon>Clostridia</taxon>
        <taxon>Eubacteriales</taxon>
        <taxon>Clostridiaceae</taxon>
        <taxon>Lactonifactor</taxon>
    </lineage>
</organism>
<dbReference type="InterPro" id="IPR052024">
    <property type="entry name" value="Methanogen_methyltrans"/>
</dbReference>
<dbReference type="GO" id="GO:0004853">
    <property type="term" value="F:uroporphyrinogen decarboxylase activity"/>
    <property type="evidence" value="ECO:0007669"/>
    <property type="project" value="InterPro"/>
</dbReference>
<evidence type="ECO:0000313" key="3">
    <source>
        <dbReference type="Proteomes" id="UP000184245"/>
    </source>
</evidence>
<reference evidence="2 3" key="1">
    <citation type="submission" date="2016-11" db="EMBL/GenBank/DDBJ databases">
        <authorList>
            <person name="Jaros S."/>
            <person name="Januszkiewicz K."/>
            <person name="Wedrychowicz H."/>
        </authorList>
    </citation>
    <scope>NUCLEOTIDE SEQUENCE [LARGE SCALE GENOMIC DNA]</scope>
    <source>
        <strain evidence="2 3">DSM 17459</strain>
    </source>
</reference>
<dbReference type="STRING" id="1122155.SAMN02745158_03578"/>
<sequence length="415" mass="47644">MTSRERIRKAINHEETEELPIDLGGTKASGIHVDEYLEVAQMLGLEVGIPKVYDQFQMLARVEEPMLSRFKCDVIQLENVCETWELDNKDWKRWTTGKGHTVQVPGGFAPEYDDEGYLILRNKKGRKVAFMPKKDGLYFERYNDPALAVSADDDHLMDPEEWRKSIPLYRDEELKLLGQRAKDLHNHTEYSVSGGFGKLRMTSTSIFAGHEFTDWLCRLCTDPEYVYEILEATADRAIENLKLYLEAVEPYIDTIFMSTTDYGTQDRELFHPDIFRDLYLPNLKKVNDYVHSHSHAKTMYHSCGSIRNILGYMIEAGVDIINPVQTTAAGMDPAALKEEFGKDLVFWGGGADTQTTLQFGTPEEVRAQVRERIDIFRKGGGFVFNPVHNIQYGVRPENVIAMYDEAIRYGRREDV</sequence>
<proteinExistence type="predicted"/>
<dbReference type="OrthoDB" id="1890402at2"/>
<dbReference type="PANTHER" id="PTHR47099">
    <property type="entry name" value="METHYLCOBAMIDE:COM METHYLTRANSFERASE MTBA"/>
    <property type="match status" value="1"/>
</dbReference>
<dbReference type="InterPro" id="IPR000257">
    <property type="entry name" value="Uroporphyrinogen_deCOase"/>
</dbReference>
<dbReference type="GO" id="GO:0006779">
    <property type="term" value="P:porphyrin-containing compound biosynthetic process"/>
    <property type="evidence" value="ECO:0007669"/>
    <property type="project" value="InterPro"/>
</dbReference>
<name>A0A1M5BAQ7_9CLOT</name>